<organism evidence="2 3">
    <name type="scientific">Piromyces finnis</name>
    <dbReference type="NCBI Taxonomy" id="1754191"/>
    <lineage>
        <taxon>Eukaryota</taxon>
        <taxon>Fungi</taxon>
        <taxon>Fungi incertae sedis</taxon>
        <taxon>Chytridiomycota</taxon>
        <taxon>Chytridiomycota incertae sedis</taxon>
        <taxon>Neocallimastigomycetes</taxon>
        <taxon>Neocallimastigales</taxon>
        <taxon>Neocallimastigaceae</taxon>
        <taxon>Piromyces</taxon>
    </lineage>
</organism>
<proteinExistence type="predicted"/>
<reference evidence="2 3" key="2">
    <citation type="submission" date="2016-08" db="EMBL/GenBank/DDBJ databases">
        <title>Pervasive Adenine N6-methylation of Active Genes in Fungi.</title>
        <authorList>
            <consortium name="DOE Joint Genome Institute"/>
            <person name="Mondo S.J."/>
            <person name="Dannebaum R.O."/>
            <person name="Kuo R.C."/>
            <person name="Labutti K."/>
            <person name="Haridas S."/>
            <person name="Kuo A."/>
            <person name="Salamov A."/>
            <person name="Ahrendt S.R."/>
            <person name="Lipzen A."/>
            <person name="Sullivan W."/>
            <person name="Andreopoulos W.B."/>
            <person name="Clum A."/>
            <person name="Lindquist E."/>
            <person name="Daum C."/>
            <person name="Ramamoorthy G.K."/>
            <person name="Gryganskyi A."/>
            <person name="Culley D."/>
            <person name="Magnuson J.K."/>
            <person name="James T.Y."/>
            <person name="O'Malley M.A."/>
            <person name="Stajich J.E."/>
            <person name="Spatafora J.W."/>
            <person name="Visel A."/>
            <person name="Grigoriev I.V."/>
        </authorList>
    </citation>
    <scope>NUCLEOTIDE SEQUENCE [LARGE SCALE GENOMIC DNA]</scope>
    <source>
        <strain evidence="3">finn</strain>
        <strain evidence="2">Finn</strain>
    </source>
</reference>
<protein>
    <submittedName>
        <fullName evidence="2">Uncharacterized protein</fullName>
    </submittedName>
</protein>
<evidence type="ECO:0000313" key="3">
    <source>
        <dbReference type="Proteomes" id="UP000193719"/>
    </source>
</evidence>
<dbReference type="AlphaFoldDB" id="A0A1Y1UZ55"/>
<name>A0A1Y1UZ55_9FUNG</name>
<evidence type="ECO:0000313" key="2">
    <source>
        <dbReference type="EMBL" id="ORX42644.1"/>
    </source>
</evidence>
<comment type="caution">
    <text evidence="2">The sequence shown here is derived from an EMBL/GenBank/DDBJ whole genome shotgun (WGS) entry which is preliminary data.</text>
</comment>
<dbReference type="Proteomes" id="UP000193719">
    <property type="component" value="Unassembled WGS sequence"/>
</dbReference>
<accession>A0A1Y1UZ55</accession>
<reference evidence="2 3" key="1">
    <citation type="submission" date="2016-08" db="EMBL/GenBank/DDBJ databases">
        <title>Genomes of anaerobic fungi encode conserved fungal cellulosomes for biomass hydrolysis.</title>
        <authorList>
            <consortium name="DOE Joint Genome Institute"/>
            <person name="Haitjema C.H."/>
            <person name="Gilmore S.P."/>
            <person name="Henske J.K."/>
            <person name="Solomon K.V."/>
            <person name="De Groot R."/>
            <person name="Kuo A."/>
            <person name="Mondo S.J."/>
            <person name="Salamov A.A."/>
            <person name="Labutti K."/>
            <person name="Zhao Z."/>
            <person name="Chiniquy J."/>
            <person name="Barry K."/>
            <person name="Brewer H.M."/>
            <person name="Purvine S.O."/>
            <person name="Wright A.T."/>
            <person name="Boxma B."/>
            <person name="Van Alen T."/>
            <person name="Hackstein J.H."/>
            <person name="Baker S.E."/>
            <person name="Grigoriev I.V."/>
            <person name="O'Malley M.A."/>
        </authorList>
    </citation>
    <scope>NUCLEOTIDE SEQUENCE [LARGE SCALE GENOMIC DNA]</scope>
    <source>
        <strain evidence="3">finn</strain>
        <strain evidence="2">Finn</strain>
    </source>
</reference>
<sequence>MQPLIIRDLVQGLESKCFTDENNELCPFSIYAITLTGEDEALSDTCKSKKCTESLIKSFKEINVDRFAAYENLSFTTESYTYQDINSIKNSISFLESDKCKSSHETSDAGDYITTKITTVLLPLLIL</sequence>
<dbReference type="EMBL" id="MCFH01000089">
    <property type="protein sequence ID" value="ORX41401.1"/>
    <property type="molecule type" value="Genomic_DNA"/>
</dbReference>
<evidence type="ECO:0000313" key="1">
    <source>
        <dbReference type="EMBL" id="ORX41401.1"/>
    </source>
</evidence>
<dbReference type="OrthoDB" id="2170977at2759"/>
<gene>
    <name evidence="2" type="ORF">BCR36DRAFT_587094</name>
    <name evidence="1" type="ORF">BCR36DRAFT_588054</name>
</gene>
<feature type="non-terminal residue" evidence="2">
    <location>
        <position position="127"/>
    </location>
</feature>
<dbReference type="EMBL" id="MCFH01000062">
    <property type="protein sequence ID" value="ORX42644.1"/>
    <property type="molecule type" value="Genomic_DNA"/>
</dbReference>
<keyword evidence="3" id="KW-1185">Reference proteome</keyword>